<accession>A0A4Y2P4D6</accession>
<feature type="domain" description="DUF5641" evidence="1">
    <location>
        <begin position="16"/>
        <end position="77"/>
    </location>
</feature>
<comment type="caution">
    <text evidence="2">The sequence shown here is derived from an EMBL/GenBank/DDBJ whole genome shotgun (WGS) entry which is preliminary data.</text>
</comment>
<protein>
    <recommendedName>
        <fullName evidence="1">DUF5641 domain-containing protein</fullName>
    </recommendedName>
</protein>
<organism evidence="2 3">
    <name type="scientific">Araneus ventricosus</name>
    <name type="common">Orbweaver spider</name>
    <name type="synonym">Epeira ventricosa</name>
    <dbReference type="NCBI Taxonomy" id="182803"/>
    <lineage>
        <taxon>Eukaryota</taxon>
        <taxon>Metazoa</taxon>
        <taxon>Ecdysozoa</taxon>
        <taxon>Arthropoda</taxon>
        <taxon>Chelicerata</taxon>
        <taxon>Arachnida</taxon>
        <taxon>Araneae</taxon>
        <taxon>Araneomorphae</taxon>
        <taxon>Entelegynae</taxon>
        <taxon>Araneoidea</taxon>
        <taxon>Araneidae</taxon>
        <taxon>Araneus</taxon>
    </lineage>
</organism>
<dbReference type="AlphaFoldDB" id="A0A4Y2P4D6"/>
<dbReference type="Pfam" id="PF18701">
    <property type="entry name" value="DUF5641"/>
    <property type="match status" value="1"/>
</dbReference>
<dbReference type="InterPro" id="IPR040676">
    <property type="entry name" value="DUF5641"/>
</dbReference>
<gene>
    <name evidence="2" type="ORF">AVEN_207319_1</name>
</gene>
<keyword evidence="3" id="KW-1185">Reference proteome</keyword>
<proteinExistence type="predicted"/>
<sequence>MSWCQGDKYTFDILRNQQALLDSFWRRRAKEYLLNLRNYHEVRNTDKQYNIREVDVVLLREEHPLRQVWKRVLVLKLIVMGYSENVI</sequence>
<dbReference type="Proteomes" id="UP000499080">
    <property type="component" value="Unassembled WGS sequence"/>
</dbReference>
<reference evidence="2 3" key="1">
    <citation type="journal article" date="2019" name="Sci. Rep.">
        <title>Orb-weaving spider Araneus ventricosus genome elucidates the spidroin gene catalogue.</title>
        <authorList>
            <person name="Kono N."/>
            <person name="Nakamura H."/>
            <person name="Ohtoshi R."/>
            <person name="Moran D.A.P."/>
            <person name="Shinohara A."/>
            <person name="Yoshida Y."/>
            <person name="Fujiwara M."/>
            <person name="Mori M."/>
            <person name="Tomita M."/>
            <person name="Arakawa K."/>
        </authorList>
    </citation>
    <scope>NUCLEOTIDE SEQUENCE [LARGE SCALE GENOMIC DNA]</scope>
</reference>
<evidence type="ECO:0000313" key="3">
    <source>
        <dbReference type="Proteomes" id="UP000499080"/>
    </source>
</evidence>
<evidence type="ECO:0000313" key="2">
    <source>
        <dbReference type="EMBL" id="GBN45883.1"/>
    </source>
</evidence>
<name>A0A4Y2P4D6_ARAVE</name>
<evidence type="ECO:0000259" key="1">
    <source>
        <dbReference type="Pfam" id="PF18701"/>
    </source>
</evidence>
<dbReference type="EMBL" id="BGPR01010378">
    <property type="protein sequence ID" value="GBN45883.1"/>
    <property type="molecule type" value="Genomic_DNA"/>
</dbReference>